<dbReference type="OrthoDB" id="828261at2"/>
<gene>
    <name evidence="1" type="ORF">SAMN04488057_112116</name>
</gene>
<accession>A0A1M7Q095</accession>
<reference evidence="1 2" key="1">
    <citation type="submission" date="2016-11" db="EMBL/GenBank/DDBJ databases">
        <authorList>
            <person name="Jaros S."/>
            <person name="Januszkiewicz K."/>
            <person name="Wedrychowicz H."/>
        </authorList>
    </citation>
    <scope>NUCLEOTIDE SEQUENCE [LARGE SCALE GENOMIC DNA]</scope>
    <source>
        <strain evidence="1 2">CGMCC 1.6102</strain>
    </source>
</reference>
<dbReference type="AlphaFoldDB" id="A0A1M7Q095"/>
<dbReference type="InterPro" id="IPR025316">
    <property type="entry name" value="DUF4221"/>
</dbReference>
<evidence type="ECO:0000313" key="2">
    <source>
        <dbReference type="Proteomes" id="UP000184513"/>
    </source>
</evidence>
<protein>
    <recommendedName>
        <fullName evidence="3">DUF4221 domain-containing protein</fullName>
    </recommendedName>
</protein>
<dbReference type="EMBL" id="FRCY01000012">
    <property type="protein sequence ID" value="SHN23427.1"/>
    <property type="molecule type" value="Genomic_DNA"/>
</dbReference>
<name>A0A1M7Q095_9BACT</name>
<keyword evidence="2" id="KW-1185">Reference proteome</keyword>
<proteinExistence type="predicted"/>
<sequence>MSIHFLFLSFFRNGLCIMLFFCISCGSISENDQSSNNVARELRINENSIQIPLDEETSHYSMGLDYFKSERPLLFNFNHLKKCIQVYDMQEKLLSKEMKFEKEGSEGIGSLTGFYVHDLDSIFIFTTPGTMYLTDLEQSYLSPITLEIPDGYVGPVFRAAPFNSNPIIRGDKMLAKVLVPARLLDMEESQLSQQFLSAEFSLDNGKGNFSAHKYPKGYLEEGLKAPYYSMAASPDRVVYSFFADHRLHVAEGVSSETKTVAAKSQYLPEIFPSLSRTAVQLEYMTYLFTSPRYEGLIYDKYREIYYRFCYPSIEISGQEEINQLRGYPKDFSIMILDSELNILGETRFTGKHLVPNNVFVAEEGLYISANHPDNPNLKEDWLEFKLLELVEVGS</sequence>
<evidence type="ECO:0008006" key="3">
    <source>
        <dbReference type="Google" id="ProtNLM"/>
    </source>
</evidence>
<dbReference type="Proteomes" id="UP000184513">
    <property type="component" value="Unassembled WGS sequence"/>
</dbReference>
<dbReference type="STRING" id="388280.SAMN04488057_112116"/>
<dbReference type="Pfam" id="PF13970">
    <property type="entry name" value="DUF4221"/>
    <property type="match status" value="1"/>
</dbReference>
<dbReference type="RefSeq" id="WP_084097432.1">
    <property type="nucleotide sequence ID" value="NZ_FRCY01000012.1"/>
</dbReference>
<evidence type="ECO:0000313" key="1">
    <source>
        <dbReference type="EMBL" id="SHN23427.1"/>
    </source>
</evidence>
<organism evidence="1 2">
    <name type="scientific">Cyclobacterium lianum</name>
    <dbReference type="NCBI Taxonomy" id="388280"/>
    <lineage>
        <taxon>Bacteria</taxon>
        <taxon>Pseudomonadati</taxon>
        <taxon>Bacteroidota</taxon>
        <taxon>Cytophagia</taxon>
        <taxon>Cytophagales</taxon>
        <taxon>Cyclobacteriaceae</taxon>
        <taxon>Cyclobacterium</taxon>
    </lineage>
</organism>